<feature type="compositionally biased region" description="Low complexity" evidence="3">
    <location>
        <begin position="907"/>
        <end position="924"/>
    </location>
</feature>
<dbReference type="EMBL" id="LJSK01000019">
    <property type="protein sequence ID" value="KPI89645.1"/>
    <property type="molecule type" value="Genomic_DNA"/>
</dbReference>
<dbReference type="Pfam" id="PF00622">
    <property type="entry name" value="SPRY"/>
    <property type="match status" value="2"/>
</dbReference>
<dbReference type="InterPro" id="IPR042469">
    <property type="entry name" value="HECTD3"/>
</dbReference>
<dbReference type="InterPro" id="IPR000569">
    <property type="entry name" value="HECT_dom"/>
</dbReference>
<dbReference type="Gene3D" id="2.60.120.920">
    <property type="match status" value="2"/>
</dbReference>
<evidence type="ECO:0000259" key="5">
    <source>
        <dbReference type="PROSITE" id="PS50237"/>
    </source>
</evidence>
<dbReference type="GO" id="GO:0005737">
    <property type="term" value="C:cytoplasm"/>
    <property type="evidence" value="ECO:0007669"/>
    <property type="project" value="TreeGrafter"/>
</dbReference>
<evidence type="ECO:0000256" key="3">
    <source>
        <dbReference type="SAM" id="MobiDB-lite"/>
    </source>
</evidence>
<reference evidence="6 7" key="1">
    <citation type="journal article" date="2015" name="PLoS Pathog.">
        <title>Leptomonas seymouri: Adaptations to the Dixenous Life Cycle Analyzed by Genome Sequencing, Transcriptome Profiling and Co-infection with Leishmania donovani.</title>
        <authorList>
            <person name="Kraeva N."/>
            <person name="Butenko A."/>
            <person name="Hlavacova J."/>
            <person name="Kostygov A."/>
            <person name="Myskova J."/>
            <person name="Grybchuk D."/>
            <person name="Lestinova T."/>
            <person name="Votypka J."/>
            <person name="Volf P."/>
            <person name="Opperdoes F."/>
            <person name="Flegontov P."/>
            <person name="Lukes J."/>
            <person name="Yurchenko V."/>
        </authorList>
    </citation>
    <scope>NUCLEOTIDE SEQUENCE [LARGE SCALE GENOMIC DNA]</scope>
    <source>
        <strain evidence="6 7">ATCC 30220</strain>
    </source>
</reference>
<feature type="region of interest" description="Disordered" evidence="3">
    <location>
        <begin position="3027"/>
        <end position="3053"/>
    </location>
</feature>
<dbReference type="SMART" id="SM00119">
    <property type="entry name" value="HECTc"/>
    <property type="match status" value="1"/>
</dbReference>
<feature type="region of interest" description="Disordered" evidence="3">
    <location>
        <begin position="1301"/>
        <end position="1322"/>
    </location>
</feature>
<dbReference type="OMA" id="GKFYGHW"/>
<feature type="compositionally biased region" description="Polar residues" evidence="3">
    <location>
        <begin position="4056"/>
        <end position="4079"/>
    </location>
</feature>
<feature type="compositionally biased region" description="Low complexity" evidence="3">
    <location>
        <begin position="4744"/>
        <end position="4762"/>
    </location>
</feature>
<feature type="region of interest" description="Disordered" evidence="3">
    <location>
        <begin position="411"/>
        <end position="432"/>
    </location>
</feature>
<accession>A0A0N1I2H9</accession>
<feature type="region of interest" description="Disordered" evidence="3">
    <location>
        <begin position="1681"/>
        <end position="1703"/>
    </location>
</feature>
<feature type="compositionally biased region" description="Low complexity" evidence="3">
    <location>
        <begin position="2500"/>
        <end position="2511"/>
    </location>
</feature>
<feature type="domain" description="B30.2/SPRY" evidence="4">
    <location>
        <begin position="3530"/>
        <end position="3756"/>
    </location>
</feature>
<dbReference type="SMART" id="SM00449">
    <property type="entry name" value="SPRY"/>
    <property type="match status" value="2"/>
</dbReference>
<dbReference type="SUPFAM" id="SSF56204">
    <property type="entry name" value="Hect, E3 ligase catalytic domain"/>
    <property type="match status" value="2"/>
</dbReference>
<feature type="domain" description="HECT" evidence="5">
    <location>
        <begin position="4401"/>
        <end position="4917"/>
    </location>
</feature>
<feature type="domain" description="B30.2/SPRY" evidence="4">
    <location>
        <begin position="3832"/>
        <end position="4064"/>
    </location>
</feature>
<gene>
    <name evidence="6" type="ORF">ABL78_1226</name>
</gene>
<feature type="compositionally biased region" description="Low complexity" evidence="3">
    <location>
        <begin position="1616"/>
        <end position="1636"/>
    </location>
</feature>
<dbReference type="PANTHER" id="PTHR46654">
    <property type="entry name" value="E3 UBIQUITIN-PROTEIN LIGASE HECTD3"/>
    <property type="match status" value="1"/>
</dbReference>
<dbReference type="VEuPathDB" id="TriTrypDB:Lsey_0019_0110"/>
<feature type="compositionally biased region" description="Low complexity" evidence="3">
    <location>
        <begin position="1067"/>
        <end position="1080"/>
    </location>
</feature>
<evidence type="ECO:0000313" key="7">
    <source>
        <dbReference type="Proteomes" id="UP000038009"/>
    </source>
</evidence>
<feature type="compositionally biased region" description="Gly residues" evidence="3">
    <location>
        <begin position="925"/>
        <end position="934"/>
    </location>
</feature>
<feature type="region of interest" description="Disordered" evidence="3">
    <location>
        <begin position="820"/>
        <end position="841"/>
    </location>
</feature>
<evidence type="ECO:0000259" key="4">
    <source>
        <dbReference type="PROSITE" id="PS50188"/>
    </source>
</evidence>
<feature type="compositionally biased region" description="Low complexity" evidence="3">
    <location>
        <begin position="719"/>
        <end position="735"/>
    </location>
</feature>
<feature type="active site" description="Glycyl thioester intermediate" evidence="2">
    <location>
        <position position="4881"/>
    </location>
</feature>
<dbReference type="CDD" id="cd11709">
    <property type="entry name" value="SPRY"/>
    <property type="match status" value="2"/>
</dbReference>
<sequence>MSSSGVRLDRCLLLRKPSLVDLGSPEEHLTVAGGHVTVELWVQFLDKEDAATLYQHGDRSTNGEVFLELIRWEGSYCIRGGYRHDVRGSCLVSAPLPPTGESRPLHVGLVFNGRWRLFFEGEEVAGNRQGPHVSLDAPKQRWTVGAGCTCLLTGLRVWRLGRTAREMSRDFRRSLAGDEPGLVAQFFFNERGGNVVLNYVHQVKASHAVCNGGFAHVPCDTHPWRNYGASSCVVLSSASSLPTGTESLTNPETAVGSLASDSPPACARLHEWRDLTLTNCCVTRHSLLLSTPVGDGSPYPTKEGGHALMFFDLNSGVAHRSMFFLTNRSPVRHWMHADPAGRLWEMFEVDASLVKGEQEASYLLSLLNATGSAPQRPRERILAVVPLPLEEEGVESLCTFVEDENSFADDEHGHAAVAASSPGGRRTSHAAAAASSAASGSIGTSTSAESEQSLSQLLSFAALVAQPSATVSYSTVALWLLKLLAAHADADPGADQALFMPLADDVSSRCVTEVRVILGEHFRVVKATNARRAVAPRGSLSWVVVAAALRVLLRLIRRARAFGLHPGPLKLTVVKESADGDDLGKGRKGSTQSAQGTAAASEATMTLLLRELNTSSLRRRTGVTPLLRSRTSIPEVPSASLASMKPATVASCAVNDSFESANSSTLLGLLADVINEDGLTLPPIVATLARTVTVEGVGLFLPDVRQRARLLRDLLRASSPHSASPLSSATASTRLQGDSSGTGGKRLGGKSNTVAVNYVATAAAEERVPAMNVLLDAVAQSFTTVLAAAPLLCVEDGVASLSDVCSTLRTLLEESTAQWRRKWASSSPSPSASSTSTSSSSPTAAAAALKAAVARPSNSFHAFAFSLSEAIASLQLLLLSACQGSRWEVALTQMHSHNGAANGGGSTTANGRTVDGSGAASSSGDGSGSGGGNGSTVQSNTGGLPSTRDTISAAALDLQHLCFSQAASYHPCVRIYYSALFNSAESCLSLCAQEQYEDQQQADPHTEKRTSSLPAMVASLAPTFLTAPLHTALSAIPLVLTVEDGEWFLNELDRLLSLSEKLLDATSESPASDSSADNAAMPNEVNRGGGSSVAAARRLLSSLRESLYYASVWVAAFLFNSSTVSSASVKEAEVRQRLGLASVTTTPTAQRTVTNLTATLDGTPGAKLSALPSPNPHATRAEEEAAAVWEHPLMEGGVWPDAAHSPKRAAQNSTNCCQRRGVYMAQLIHNTAHWSAKQIAFDHLASKTPSAMGSLITIMAAAALHLSSLPLQSFTAAQVDKLMCDVMQQLSRPVRTELMSRHEEEAANGDATTPLNGPSPVRRQWASDATLKELQQRCELLLRVRTCTELWEVENALYALPTCDTVSATASSSRGAGGPPPPSQQQQRRRCTKQRLHDAWHSYRLRHMRYRAHVASRPSCTLHEAIQLVKGVVLSRALTSACLHAALRQREGLAALRQVGIERLLQLVKRAPYCAESVAQLLSAQGRGAHSHFEDGLRGCGSGYVERIRAVLYELLRCSIAAESDQRNSGAGAPSFAGSASVLCGLLDRAWQPRELAFFVELRVVPALVERYVTLFRTPSPASQTSSTPRVHHKDGDNTSGRQPSDVGGLKPKARGSGATASAPSKPSAAGGIAPSHTVELRPVALTERRHRDQVVSAQQARRTTKSTLVSAAILRYQSTAGESGQHGGSSAAEGGDAGGPLQYTASEATQAKVWLTVKHLMLQSTAMLTARRLSTMSRVEQTAVMSFLADSLRAIGSELQHCRDILAWAVKDTPVLLAQAGDSAVLEPLVTVQDQVDVLCSLLSVVAGTLSTASISLTRSSDASAEEHNDSSADEALLVNASLSTVCASIAETLLELVFLDLYHAHVVRKEAGVGCVVRDAAACARIASLLLCRCQPAAVRHFMETASSVPSSVFAAASSSSPTWKDIYASPVFSAGLSAIDAGHICLKRWLDLSTYAVATTGLSRTAQHVLLAFRRLLQQQTWAAELRCFADAYKRLVLAYEKSIHMSGSEGTEGWQSSGGNGTDCSGSAVACTRVRELSAVQLHVWAVVLGGQLLAPPSDLGMEVSYLDEKDGLQPTLAYVVDVESVGASSASAGASSAPTPSLQAAACTSRHVRGASHFPWKAAAAMVGDGEPVRSVVVIPTDPSSGHLREADEVTLSPHQLFIPAWDDPAAEAVVVPPYAGLVDDFLMPALQHGIPLLSKKLHAAAALTSMELSMFVSLLHLTVCVMRARPDLARRLIESGALQCIRQHTLQGVVRLPFPLKVLKEWAALVAVRAAEEVAERVYTREEDRRCEAERAEEVGVRERAEGEREGKLAPYNTHLGSNCSAVSVNRSATPIAAVPPATTRPPPGAASDSDNNSSPPYTTGGASSSRPVYTSLSAPLAPYHGSSEALLDTLRSGDLSANTPAFLSGGYVVGGMSAPSSTSPSLDTQITTPAGLARDIATDYGLLRLARTFGVFAGTYGGSSMSAVLGNPRSQPGLLMNAATAASAINNSANSRNTATDSSSIPAPARVPPRTELSVNGGVPMFLSFPMWDPHPLSCDSAAASQTAGGAAPPHIPAAVTITPSRPEVRFPVWDDGFAIETAVILNDGDVYPAMGDSLSIPCPWAPVSLLEGEEDRSPSAPPSPFEFPLVTLYVAADEKAATGRLLPFIQIKVHRSSLSATITFPGTDGGAHGGPETVSVAAPMRREDWHHCMHVSLMCNASCMTLCRNGEPINAELRSDTGRRLEKLLRQDGFIRSVVLGRPAPAAEAPASTVDAGTGGACAMPVREMNGPMALLGGLRIWGTSVLRTSVRVVADLVARDHALQPFGLPEHLCFFEMKEGSGGIVCSADASHQYRGVLSGCVRWSIEPLPLGFYPSIEINSGRPRTGVATVPGSSTRLPRSTMSALVQSLLPFHFSRFAGDVMWSLLSMAARHATITALEVGISPAYDLLSPLNTPAGDRLTRPSLFDPRHVLDTSQKVSYQLSRLFQLQDSGCLPNRYERLIHGVVQRLVAVLAAEEVEDDGEGKHNGGAVETARANQNASLRGGKPASTAIGAPPSKSAATAPAGASPLAAFVSDTALLLRQLRRDDGELFVMELPPAAMPPSPPSATTAPVPPPQGAAILPIAFANGGTGVLAFDAKYRNIEQAALYKDMELKNILVKFPDGQGGWPAYTLTASQAPWAYLRSVPSTAGYRMAMGGKGGGALSSSILTVTIKSLKPVILHAIVRALCDALRTLTSGECEAAAGRRTEGRSRACKRGKAAVLRTAAACLLDARVVASLIQQSSARSSDDDCVHLVLILVHLLKLWRCMPQVAPYDQLPLAVAMSHLNISVCNIIQHANSDGDLGSIVSVTTGTYNPYVQALVSLWTAAIHVNCAWAGRTYVEQLRSRWQRLIRMWRRVTVNRPTASLLPPHRSSRTAPSQAAKSTSGVTSTDASPGRPAPQPYTPPSSPGMRAKAPVVNMAYTRAQLRTAPLSADVPHAQGSAPAKAEQHGDLLSEQLLANAPHAVRLVALEQASPSSRLQRPQLESPVSLSFPANGEGTTKDVNTSCVTSTRRPPYPKGVTRKGNGLWIVKGGSGSTVDTSHDDPARSGNGGGPDKSGCATTVRSSVGFTSGAVYWEVYVTKISRAERLASLTSGATLVSNVIVGVATERFTPTFTPSGPDGAGVFLGNDSESWAFDGGRALRYFKGCSLEASPRAKWKMDDVIGLILDISRNRLCCLHNGRLVSEFNGSFLSPQQCSDGVALFPVIICTGEGSCEVNFGATGFASTPPPGCLPVDLSLYLNEETARVWKLVLADEVVVQSGRGTRLGVNTGSSTSASAAEKEEVATGESSGASALVAGGVGRGVSSRPARLLTHPALPYLCRHLAAYSKGRFGPLDVALLCPDNNAKTVSSRECKTDKEPSLLLGSVAVTSGRWYFEVVLPGEPTFHVGWYAWKALEEQGGGGQGGANAALGPSTPIPTILSSPNGRPQLGHDASSWGFDAARMAARHNKHQVSFTRRAWKCGDVVGCLLDCNAGSVSFMVNGEELVEAHGGTTTSSAISGRSPAATPLPQPQTAPASAPSLRAQTDSRPGNTNASAEVPNSTPSPIFTGVSLSETRGLVPAIFLEPKSSLVCLWNRDEHLYPPGDDSYQALGGAHVVRNALVELLTEVQPSTSSGGSKAPPKKAGGASCSSVGVEQCTTLCSGNALDASITTAKLSRCLNAAALQKLLHYASKVQELHPTSLRSYTMPSLYNIPPVDSPSTAVDHATSTEGPQSPSRSLPQQQQQQQRDLCSASGLDVPQLHTHLAALAFFAHLSSFLHPFAHAASLPIAVEDTPLGGNWAVTDLHRTLKLCRSFAPPWTALRVLQWSLGVSNGAGDAVRLSLNRRKALTVLRDPSASVTRRLRDSLFGQVYQLLSTKAPALFTTNKKMWAVTFYGEGADDVGGPYRECLTQMCTELMSASLTLFLPSANMTSELGEVRDAFVVNPVCAPPVELLMYRFLGRLMGGCLRGGEPLSLYLPSALWKCLVGDVADDSDLVRVDAATRSAIEYVECIAGITEESRAPMSVADEGEEERNAELAELCPGGFTLLNDAGVEDELVPGGAQIPVTTRNAGLYVRLVREHKLYGSGAAQRRALQKGFHEVVPLCSVAELKWYELEELVCGQCDYDPDALLDAARLEDLDASDTRVGFLREVLRGFTRHQRALFMRFVSGRERLPPGIRLKIMPDDAPRVSALSSASPRAPRTMSNASVPTSAAATGIMTPQPPPPQTSNVGSSRDSSGGSSSDNARAGTFVRHGAFQQCQSSGGHNTGTVAQPPSPPQLGLTLPPSPSMPLSPRLTRTMQPPVLQPQQLLSDQRGADAAPSRTHLAPEQPTHHTATGVPRRDAHPAQDANPSLCDDARLPHASTCFYWLRLPRYSSAAVMAEKLLFAVEQCVDIDADFRVRDTDVAEQEAGPSLARVSSDEDDLFEDFSHLR</sequence>
<dbReference type="SUPFAM" id="SSF49899">
    <property type="entry name" value="Concanavalin A-like lectins/glucanases"/>
    <property type="match status" value="2"/>
</dbReference>
<feature type="compositionally biased region" description="Low complexity" evidence="3">
    <location>
        <begin position="3044"/>
        <end position="3053"/>
    </location>
</feature>
<dbReference type="PANTHER" id="PTHR46654:SF2">
    <property type="entry name" value="UBIQUITIN-PROTEIN LIGASE"/>
    <property type="match status" value="1"/>
</dbReference>
<feature type="compositionally biased region" description="Low complexity" evidence="3">
    <location>
        <begin position="4704"/>
        <end position="4717"/>
    </location>
</feature>
<dbReference type="Gene3D" id="3.30.2410.10">
    <property type="entry name" value="Hect, E3 ligase catalytic domain"/>
    <property type="match status" value="2"/>
</dbReference>
<dbReference type="Gene3D" id="3.30.2160.10">
    <property type="entry name" value="Hect, E3 ligase catalytic domain"/>
    <property type="match status" value="1"/>
</dbReference>
<comment type="caution">
    <text evidence="6">The sequence shown here is derived from an EMBL/GenBank/DDBJ whole genome shotgun (WGS) entry which is preliminary data.</text>
</comment>
<organism evidence="6 7">
    <name type="scientific">Leptomonas seymouri</name>
    <dbReference type="NCBI Taxonomy" id="5684"/>
    <lineage>
        <taxon>Eukaryota</taxon>
        <taxon>Discoba</taxon>
        <taxon>Euglenozoa</taxon>
        <taxon>Kinetoplastea</taxon>
        <taxon>Metakinetoplastina</taxon>
        <taxon>Trypanosomatida</taxon>
        <taxon>Trypanosomatidae</taxon>
        <taxon>Leishmaniinae</taxon>
        <taxon>Leptomonas</taxon>
    </lineage>
</organism>
<feature type="compositionally biased region" description="Low complexity" evidence="3">
    <location>
        <begin position="4246"/>
        <end position="4262"/>
    </location>
</feature>
<feature type="compositionally biased region" description="Polar residues" evidence="3">
    <location>
        <begin position="3529"/>
        <end position="3544"/>
    </location>
</feature>
<dbReference type="PROSITE" id="PS50188">
    <property type="entry name" value="B302_SPRY"/>
    <property type="match status" value="2"/>
</dbReference>
<dbReference type="GO" id="GO:0004842">
    <property type="term" value="F:ubiquitin-protein transferase activity"/>
    <property type="evidence" value="ECO:0007669"/>
    <property type="project" value="InterPro"/>
</dbReference>
<protein>
    <recommendedName>
        <fullName evidence="8">HECT domain-containing protein</fullName>
    </recommendedName>
</protein>
<feature type="region of interest" description="Disordered" evidence="3">
    <location>
        <begin position="899"/>
        <end position="946"/>
    </location>
</feature>
<dbReference type="InterPro" id="IPR003877">
    <property type="entry name" value="SPRY_dom"/>
</dbReference>
<feature type="region of interest" description="Disordered" evidence="3">
    <location>
        <begin position="4025"/>
        <end position="4079"/>
    </location>
</feature>
<evidence type="ECO:0000256" key="2">
    <source>
        <dbReference type="PROSITE-ProRule" id="PRU00104"/>
    </source>
</evidence>
<feature type="compositionally biased region" description="Low complexity" evidence="3">
    <location>
        <begin position="824"/>
        <end position="841"/>
    </location>
</feature>
<dbReference type="Proteomes" id="UP000038009">
    <property type="component" value="Unassembled WGS sequence"/>
</dbReference>
<feature type="compositionally biased region" description="Polar residues" evidence="3">
    <location>
        <begin position="3406"/>
        <end position="3424"/>
    </location>
</feature>
<feature type="region of interest" description="Disordered" evidence="3">
    <location>
        <begin position="4825"/>
        <end position="4871"/>
    </location>
</feature>
<feature type="region of interest" description="Disordered" evidence="3">
    <location>
        <begin position="579"/>
        <end position="599"/>
    </location>
</feature>
<dbReference type="Gene3D" id="3.90.1750.10">
    <property type="entry name" value="Hect, E3 ligase catalytic domains"/>
    <property type="match status" value="1"/>
</dbReference>
<feature type="compositionally biased region" description="Polar residues" evidence="3">
    <location>
        <begin position="4774"/>
        <end position="4788"/>
    </location>
</feature>
<feature type="compositionally biased region" description="Basic and acidic residues" evidence="3">
    <location>
        <begin position="2289"/>
        <end position="2318"/>
    </location>
</feature>
<feature type="region of interest" description="Disordered" evidence="3">
    <location>
        <begin position="3522"/>
        <end position="3591"/>
    </location>
</feature>
<keyword evidence="1 2" id="KW-0833">Ubl conjugation pathway</keyword>
<feature type="region of interest" description="Disordered" evidence="3">
    <location>
        <begin position="4704"/>
        <end position="4762"/>
    </location>
</feature>
<name>A0A0N1I2H9_LEPSE</name>
<dbReference type="InterPro" id="IPR043136">
    <property type="entry name" value="B30.2/SPRY_sf"/>
</dbReference>
<feature type="region of interest" description="Disordered" evidence="3">
    <location>
        <begin position="3396"/>
        <end position="3443"/>
    </location>
</feature>
<feature type="region of interest" description="Disordered" evidence="3">
    <location>
        <begin position="4774"/>
        <end position="4813"/>
    </location>
</feature>
<feature type="compositionally biased region" description="Low complexity" evidence="3">
    <location>
        <begin position="589"/>
        <end position="599"/>
    </location>
</feature>
<dbReference type="InterPro" id="IPR035983">
    <property type="entry name" value="Hect_E3_ubiquitin_ligase"/>
</dbReference>
<dbReference type="Pfam" id="PF00632">
    <property type="entry name" value="HECT"/>
    <property type="match status" value="2"/>
</dbReference>
<feature type="compositionally biased region" description="Pro residues" evidence="3">
    <location>
        <begin position="3428"/>
        <end position="3439"/>
    </location>
</feature>
<feature type="region of interest" description="Disordered" evidence="3">
    <location>
        <begin position="719"/>
        <end position="748"/>
    </location>
</feature>
<dbReference type="InterPro" id="IPR013320">
    <property type="entry name" value="ConA-like_dom_sf"/>
</dbReference>
<feature type="region of interest" description="Disordered" evidence="3">
    <location>
        <begin position="2343"/>
        <end position="2380"/>
    </location>
</feature>
<evidence type="ECO:0008006" key="8">
    <source>
        <dbReference type="Google" id="ProtNLM"/>
    </source>
</evidence>
<feature type="compositionally biased region" description="Polar residues" evidence="3">
    <location>
        <begin position="4718"/>
        <end position="4729"/>
    </location>
</feature>
<feature type="region of interest" description="Disordered" evidence="3">
    <location>
        <begin position="1369"/>
        <end position="1390"/>
    </location>
</feature>
<dbReference type="OrthoDB" id="239701at2759"/>
<feature type="compositionally biased region" description="Polar residues" evidence="3">
    <location>
        <begin position="2359"/>
        <end position="2380"/>
    </location>
</feature>
<evidence type="ECO:0000313" key="6">
    <source>
        <dbReference type="EMBL" id="KPI89645.1"/>
    </source>
</evidence>
<proteinExistence type="predicted"/>
<dbReference type="PROSITE" id="PS50237">
    <property type="entry name" value="HECT"/>
    <property type="match status" value="1"/>
</dbReference>
<feature type="region of interest" description="Disordered" evidence="3">
    <location>
        <begin position="2500"/>
        <end position="2522"/>
    </location>
</feature>
<dbReference type="InterPro" id="IPR001870">
    <property type="entry name" value="B30.2/SPRY"/>
</dbReference>
<evidence type="ECO:0000256" key="1">
    <source>
        <dbReference type="ARBA" id="ARBA00022786"/>
    </source>
</evidence>
<feature type="compositionally biased region" description="Low complexity" evidence="3">
    <location>
        <begin position="1579"/>
        <end position="1589"/>
    </location>
</feature>
<feature type="region of interest" description="Disordered" evidence="3">
    <location>
        <begin position="1067"/>
        <end position="1090"/>
    </location>
</feature>
<feature type="region of interest" description="Disordered" evidence="3">
    <location>
        <begin position="4230"/>
        <end position="4265"/>
    </location>
</feature>
<feature type="compositionally biased region" description="Polar residues" evidence="3">
    <location>
        <begin position="4232"/>
        <end position="4245"/>
    </location>
</feature>
<feature type="region of interest" description="Disordered" evidence="3">
    <location>
        <begin position="1579"/>
        <end position="1638"/>
    </location>
</feature>
<feature type="region of interest" description="Disordered" evidence="3">
    <location>
        <begin position="2289"/>
        <end position="2323"/>
    </location>
</feature>
<keyword evidence="7" id="KW-1185">Reference proteome</keyword>